<dbReference type="EMBL" id="PQIB02000005">
    <property type="protein sequence ID" value="RLN19346.1"/>
    <property type="molecule type" value="Genomic_DNA"/>
</dbReference>
<dbReference type="PANTHER" id="PTHR33377">
    <property type="entry name" value="OS10G0134700 PROTEIN-RELATED"/>
    <property type="match status" value="1"/>
</dbReference>
<organism evidence="1 2">
    <name type="scientific">Panicum miliaceum</name>
    <name type="common">Proso millet</name>
    <name type="synonym">Broomcorn millet</name>
    <dbReference type="NCBI Taxonomy" id="4540"/>
    <lineage>
        <taxon>Eukaryota</taxon>
        <taxon>Viridiplantae</taxon>
        <taxon>Streptophyta</taxon>
        <taxon>Embryophyta</taxon>
        <taxon>Tracheophyta</taxon>
        <taxon>Spermatophyta</taxon>
        <taxon>Magnoliopsida</taxon>
        <taxon>Liliopsida</taxon>
        <taxon>Poales</taxon>
        <taxon>Poaceae</taxon>
        <taxon>PACMAD clade</taxon>
        <taxon>Panicoideae</taxon>
        <taxon>Panicodae</taxon>
        <taxon>Paniceae</taxon>
        <taxon>Panicinae</taxon>
        <taxon>Panicum</taxon>
        <taxon>Panicum sect. Panicum</taxon>
    </lineage>
</organism>
<accession>A0A3L6SHD0</accession>
<name>A0A3L6SHD0_PANMI</name>
<dbReference type="OrthoDB" id="652192at2759"/>
<proteinExistence type="predicted"/>
<keyword evidence="2" id="KW-1185">Reference proteome</keyword>
<dbReference type="STRING" id="4540.A0A3L6SHD0"/>
<dbReference type="PANTHER" id="PTHR33377:SF92">
    <property type="entry name" value="NB-ARC DOMAIN-CONTAINING PROTEIN"/>
    <property type="match status" value="1"/>
</dbReference>
<dbReference type="AlphaFoldDB" id="A0A3L6SHD0"/>
<comment type="caution">
    <text evidence="1">The sequence shown here is derived from an EMBL/GenBank/DDBJ whole genome shotgun (WGS) entry which is preliminary data.</text>
</comment>
<dbReference type="Proteomes" id="UP000275267">
    <property type="component" value="Unassembled WGS sequence"/>
</dbReference>
<evidence type="ECO:0008006" key="3">
    <source>
        <dbReference type="Google" id="ProtNLM"/>
    </source>
</evidence>
<evidence type="ECO:0000313" key="1">
    <source>
        <dbReference type="EMBL" id="RLN19346.1"/>
    </source>
</evidence>
<gene>
    <name evidence="1" type="ORF">C2845_PM02G37060</name>
</gene>
<reference evidence="2" key="1">
    <citation type="journal article" date="2019" name="Nat. Commun.">
        <title>The genome of broomcorn millet.</title>
        <authorList>
            <person name="Zou C."/>
            <person name="Miki D."/>
            <person name="Li D."/>
            <person name="Tang Q."/>
            <person name="Xiao L."/>
            <person name="Rajput S."/>
            <person name="Deng P."/>
            <person name="Jia W."/>
            <person name="Huang R."/>
            <person name="Zhang M."/>
            <person name="Sun Y."/>
            <person name="Hu J."/>
            <person name="Fu X."/>
            <person name="Schnable P.S."/>
            <person name="Li F."/>
            <person name="Zhang H."/>
            <person name="Feng B."/>
            <person name="Zhu X."/>
            <person name="Liu R."/>
            <person name="Schnable J.C."/>
            <person name="Zhu J.-K."/>
            <person name="Zhang H."/>
        </authorList>
    </citation>
    <scope>NUCLEOTIDE SEQUENCE [LARGE SCALE GENOMIC DNA]</scope>
</reference>
<evidence type="ECO:0000313" key="2">
    <source>
        <dbReference type="Proteomes" id="UP000275267"/>
    </source>
</evidence>
<sequence>MPLDVEDCLCGVLFRAQLIIDEVMGRHITNQAMLLQLVMLRDAMRRGYYMLDTFRYQVHDEEEAKDQAVSCSSSVSTLNSVKRLCSSSRGAQALEELQETLDNLSSMIRNVNELVLFLTSYPCLYIQSYSMHLQLANCMFGHQIEAQLVTELKLPRFYMVVHHWM</sequence>
<protein>
    <recommendedName>
        <fullName evidence="3">Rx N-terminal domain-containing protein</fullName>
    </recommendedName>
</protein>